<reference evidence="1" key="1">
    <citation type="submission" date="2019-07" db="EMBL/GenBank/DDBJ databases">
        <authorList>
            <person name="Dittberner H."/>
        </authorList>
    </citation>
    <scope>NUCLEOTIDE SEQUENCE [LARGE SCALE GENOMIC DNA]</scope>
</reference>
<dbReference type="CDD" id="cd06222">
    <property type="entry name" value="RNase_H_like"/>
    <property type="match status" value="1"/>
</dbReference>
<name>A0A565AVW9_9BRAS</name>
<accession>A0A565AVW9</accession>
<dbReference type="PANTHER" id="PTHR34146">
    <property type="entry name" value="POLYNUCLEOTIDYL TRANSFERASE, RIBONUCLEASE H-LIKE SUPERFAMILY PROTEIN-RELATED"/>
    <property type="match status" value="1"/>
</dbReference>
<dbReference type="PANTHER" id="PTHR34146:SF11">
    <property type="entry name" value="RIBONUCLEASE H-LIKE SUPERFAMILY PROTEIN"/>
    <property type="match status" value="1"/>
</dbReference>
<dbReference type="OrthoDB" id="1112492at2759"/>
<evidence type="ECO:0000313" key="1">
    <source>
        <dbReference type="EMBL" id="VVA93054.1"/>
    </source>
</evidence>
<dbReference type="InterPro" id="IPR044730">
    <property type="entry name" value="RNase_H-like_dom_plant"/>
</dbReference>
<dbReference type="Proteomes" id="UP000489600">
    <property type="component" value="Unassembled WGS sequence"/>
</dbReference>
<dbReference type="EMBL" id="CABITT030000001">
    <property type="protein sequence ID" value="VVA93054.1"/>
    <property type="molecule type" value="Genomic_DNA"/>
</dbReference>
<gene>
    <name evidence="1" type="ORF">ANE_LOCUS3499</name>
</gene>
<protein>
    <recommendedName>
        <fullName evidence="3">RNase H type-1 domain-containing protein</fullName>
    </recommendedName>
</protein>
<sequence length="161" mass="17909">MTEMLKELKKLINLPPSGCDMPLYSWLCWFIWIARKKFIFGDKVFSAQDIVVKAIYEAKQWRAAQLLLPKQRCGQPTPDTQAKIREGVLCFVDAAWKSLVCGLGCIFQKPFDTSTEACTGCRRGVPSAMAAEAWAIRLGLEQAASRGITKVHLISACKGLI</sequence>
<comment type="caution">
    <text evidence="1">The sequence shown here is derived from an EMBL/GenBank/DDBJ whole genome shotgun (WGS) entry which is preliminary data.</text>
</comment>
<evidence type="ECO:0000313" key="2">
    <source>
        <dbReference type="Proteomes" id="UP000489600"/>
    </source>
</evidence>
<keyword evidence="2" id="KW-1185">Reference proteome</keyword>
<dbReference type="AlphaFoldDB" id="A0A565AVW9"/>
<evidence type="ECO:0008006" key="3">
    <source>
        <dbReference type="Google" id="ProtNLM"/>
    </source>
</evidence>
<proteinExistence type="predicted"/>
<organism evidence="1 2">
    <name type="scientific">Arabis nemorensis</name>
    <dbReference type="NCBI Taxonomy" id="586526"/>
    <lineage>
        <taxon>Eukaryota</taxon>
        <taxon>Viridiplantae</taxon>
        <taxon>Streptophyta</taxon>
        <taxon>Embryophyta</taxon>
        <taxon>Tracheophyta</taxon>
        <taxon>Spermatophyta</taxon>
        <taxon>Magnoliopsida</taxon>
        <taxon>eudicotyledons</taxon>
        <taxon>Gunneridae</taxon>
        <taxon>Pentapetalae</taxon>
        <taxon>rosids</taxon>
        <taxon>malvids</taxon>
        <taxon>Brassicales</taxon>
        <taxon>Brassicaceae</taxon>
        <taxon>Arabideae</taxon>
        <taxon>Arabis</taxon>
    </lineage>
</organism>